<dbReference type="Proteomes" id="UP001175226">
    <property type="component" value="Unassembled WGS sequence"/>
</dbReference>
<dbReference type="AlphaFoldDB" id="A0AA39K597"/>
<dbReference type="EMBL" id="JAUEPT010000002">
    <property type="protein sequence ID" value="KAK0454821.1"/>
    <property type="molecule type" value="Genomic_DNA"/>
</dbReference>
<comment type="caution">
    <text evidence="1">The sequence shown here is derived from an EMBL/GenBank/DDBJ whole genome shotgun (WGS) entry which is preliminary data.</text>
</comment>
<dbReference type="SUPFAM" id="SSF56112">
    <property type="entry name" value="Protein kinase-like (PK-like)"/>
    <property type="match status" value="1"/>
</dbReference>
<evidence type="ECO:0000313" key="2">
    <source>
        <dbReference type="Proteomes" id="UP001175226"/>
    </source>
</evidence>
<accession>A0AA39K597</accession>
<evidence type="ECO:0000313" key="1">
    <source>
        <dbReference type="EMBL" id="KAK0454821.1"/>
    </source>
</evidence>
<feature type="non-terminal residue" evidence="1">
    <location>
        <position position="153"/>
    </location>
</feature>
<organism evidence="1 2">
    <name type="scientific">Armillaria borealis</name>
    <dbReference type="NCBI Taxonomy" id="47425"/>
    <lineage>
        <taxon>Eukaryota</taxon>
        <taxon>Fungi</taxon>
        <taxon>Dikarya</taxon>
        <taxon>Basidiomycota</taxon>
        <taxon>Agaricomycotina</taxon>
        <taxon>Agaricomycetes</taxon>
        <taxon>Agaricomycetidae</taxon>
        <taxon>Agaricales</taxon>
        <taxon>Marasmiineae</taxon>
        <taxon>Physalacriaceae</taxon>
        <taxon>Armillaria</taxon>
    </lineage>
</organism>
<gene>
    <name evidence="1" type="ORF">EV421DRAFT_1759434</name>
</gene>
<dbReference type="InterPro" id="IPR011009">
    <property type="entry name" value="Kinase-like_dom_sf"/>
</dbReference>
<proteinExistence type="predicted"/>
<name>A0AA39K597_9AGAR</name>
<sequence length="153" mass="17457">MAQYVANYLLIGPAFIEVFPELFDRWLHVKMRFDSRVEVASMLFIATNISVPVPKIYLQFRWRDLHYVIMKRAPGQCLAEIWPDLPYEAKLINSPNASAKSAPFPLPRALRFVRCSVDPFGTSACTTTGTQVHSVTRHTLICSFVVRTRLKIA</sequence>
<protein>
    <submittedName>
        <fullName evidence="1">Uncharacterized protein</fullName>
    </submittedName>
</protein>
<reference evidence="1" key="1">
    <citation type="submission" date="2023-06" db="EMBL/GenBank/DDBJ databases">
        <authorList>
            <consortium name="Lawrence Berkeley National Laboratory"/>
            <person name="Ahrendt S."/>
            <person name="Sahu N."/>
            <person name="Indic B."/>
            <person name="Wong-Bajracharya J."/>
            <person name="Merenyi Z."/>
            <person name="Ke H.-M."/>
            <person name="Monk M."/>
            <person name="Kocsube S."/>
            <person name="Drula E."/>
            <person name="Lipzen A."/>
            <person name="Balint B."/>
            <person name="Henrissat B."/>
            <person name="Andreopoulos B."/>
            <person name="Martin F.M."/>
            <person name="Harder C.B."/>
            <person name="Rigling D."/>
            <person name="Ford K.L."/>
            <person name="Foster G.D."/>
            <person name="Pangilinan J."/>
            <person name="Papanicolaou A."/>
            <person name="Barry K."/>
            <person name="LaButti K."/>
            <person name="Viragh M."/>
            <person name="Koriabine M."/>
            <person name="Yan M."/>
            <person name="Riley R."/>
            <person name="Champramary S."/>
            <person name="Plett K.L."/>
            <person name="Tsai I.J."/>
            <person name="Slot J."/>
            <person name="Sipos G."/>
            <person name="Plett J."/>
            <person name="Nagy L.G."/>
            <person name="Grigoriev I.V."/>
        </authorList>
    </citation>
    <scope>NUCLEOTIDE SEQUENCE</scope>
    <source>
        <strain evidence="1">FPL87.14</strain>
    </source>
</reference>
<keyword evidence="2" id="KW-1185">Reference proteome</keyword>